<name>A0A382F7Y9_9ZZZZ</name>
<evidence type="ECO:0000313" key="1">
    <source>
        <dbReference type="EMBL" id="SVB58752.1"/>
    </source>
</evidence>
<dbReference type="AlphaFoldDB" id="A0A382F7Y9"/>
<dbReference type="EMBL" id="UINC01048336">
    <property type="protein sequence ID" value="SVB58752.1"/>
    <property type="molecule type" value="Genomic_DNA"/>
</dbReference>
<feature type="non-terminal residue" evidence="1">
    <location>
        <position position="174"/>
    </location>
</feature>
<sequence>VSTPGIGRAWFIVVIPMMLSVLSNPDLRAQGLGAEDGVFADALVRELRYFDTAHRWLSEKRQSRGAKPEMIADIDSRLIDILQAEGKGEEALKALAEFKKNWPSHPRASLGSLETIGSDFAAVLSELDKASTEPDKAKSDALRSKAVAAFRSKVERPLKGLVDNLVKQAKAAKG</sequence>
<proteinExistence type="predicted"/>
<reference evidence="1" key="1">
    <citation type="submission" date="2018-05" db="EMBL/GenBank/DDBJ databases">
        <authorList>
            <person name="Lanie J.A."/>
            <person name="Ng W.-L."/>
            <person name="Kazmierczak K.M."/>
            <person name="Andrzejewski T.M."/>
            <person name="Davidsen T.M."/>
            <person name="Wayne K.J."/>
            <person name="Tettelin H."/>
            <person name="Glass J.I."/>
            <person name="Rusch D."/>
            <person name="Podicherti R."/>
            <person name="Tsui H.-C.T."/>
            <person name="Winkler M.E."/>
        </authorList>
    </citation>
    <scope>NUCLEOTIDE SEQUENCE</scope>
</reference>
<gene>
    <name evidence="1" type="ORF">METZ01_LOCUS211606</name>
</gene>
<organism evidence="1">
    <name type="scientific">marine metagenome</name>
    <dbReference type="NCBI Taxonomy" id="408172"/>
    <lineage>
        <taxon>unclassified sequences</taxon>
        <taxon>metagenomes</taxon>
        <taxon>ecological metagenomes</taxon>
    </lineage>
</organism>
<accession>A0A382F7Y9</accession>
<protein>
    <submittedName>
        <fullName evidence="1">Uncharacterized protein</fullName>
    </submittedName>
</protein>
<feature type="non-terminal residue" evidence="1">
    <location>
        <position position="1"/>
    </location>
</feature>